<evidence type="ECO:0000313" key="1">
    <source>
        <dbReference type="EMBL" id="AAM81135.1"/>
    </source>
</evidence>
<organism evidence="1">
    <name type="scientific">Synechococcus elongatus (strain ATCC 33912 / PCC 7942 / FACHB-805)</name>
    <name type="common">Anacystis nidulans R2</name>
    <dbReference type="NCBI Taxonomy" id="1140"/>
    <lineage>
        <taxon>Bacteria</taxon>
        <taxon>Bacillati</taxon>
        <taxon>Cyanobacteriota</taxon>
        <taxon>Cyanophyceae</taxon>
        <taxon>Synechococcales</taxon>
        <taxon>Synechococcaceae</taxon>
        <taxon>Synechococcus</taxon>
    </lineage>
</organism>
<protein>
    <submittedName>
        <fullName evidence="1">ANL04</fullName>
    </submittedName>
</protein>
<dbReference type="AlphaFoldDB" id="Q8KUW9"/>
<gene>
    <name evidence="1" type="ORF">anL04</name>
</gene>
<keyword evidence="1" id="KW-0614">Plasmid</keyword>
<reference evidence="1" key="1">
    <citation type="journal article" date="2008" name="Plasmid">
        <title>The complete sequence and functional analysis of pANL, the large plasmid of the unicellular freshwater cyanobacterium Synechococcus elongatus PCC 7942.</title>
        <authorList>
            <person name="Chen Y."/>
            <person name="Kay Holtman C."/>
            <person name="Magnuson R.D."/>
            <person name="Youderian P.A."/>
            <person name="Golden S.S."/>
        </authorList>
    </citation>
    <scope>NUCLEOTIDE SEQUENCE</scope>
    <source>
        <strain evidence="1">PCC 7942</strain>
        <plasmid evidence="1">pANL</plasmid>
    </source>
</reference>
<proteinExistence type="predicted"/>
<sequence length="57" mass="6100">MLAQAWGKIASRAPSTQGPAELRGAIWSVASLFLAARRQGKVFSPSFPCNLCNSPRP</sequence>
<geneLocation type="plasmid" evidence="1">
    <name>pANL</name>
</geneLocation>
<accession>Q8KUW9</accession>
<name>Q8KUW9_SYNE7</name>
<dbReference type="EMBL" id="AF441790">
    <property type="protein sequence ID" value="AAM81135.1"/>
    <property type="molecule type" value="Genomic_DNA"/>
</dbReference>